<feature type="transmembrane region" description="Helical" evidence="6">
    <location>
        <begin position="336"/>
        <end position="353"/>
    </location>
</feature>
<dbReference type="InterPro" id="IPR036259">
    <property type="entry name" value="MFS_trans_sf"/>
</dbReference>
<feature type="transmembrane region" description="Helical" evidence="6">
    <location>
        <begin position="12"/>
        <end position="35"/>
    </location>
</feature>
<keyword evidence="9" id="KW-1185">Reference proteome</keyword>
<dbReference type="Proteomes" id="UP001163731">
    <property type="component" value="Unassembled WGS sequence"/>
</dbReference>
<feature type="transmembrane region" description="Helical" evidence="6">
    <location>
        <begin position="242"/>
        <end position="260"/>
    </location>
</feature>
<feature type="transmembrane region" description="Helical" evidence="6">
    <location>
        <begin position="359"/>
        <end position="381"/>
    </location>
</feature>
<feature type="transmembrane region" description="Helical" evidence="6">
    <location>
        <begin position="98"/>
        <end position="121"/>
    </location>
</feature>
<feature type="transmembrane region" description="Helical" evidence="6">
    <location>
        <begin position="292"/>
        <end position="315"/>
    </location>
</feature>
<sequence length="388" mass="42920">MKTNLNKRVAYIGCLGVIGIISTEFGVIGILPQIAEYYKINIATAGYLLSAFALFIAITGPFTVLFASKFDKKIIMLCAMGLFFLSNFFSIFSPPFWILMVLRILPTFLHPAFFSMAIAAAIKGTSQKDQMHLTAIIIGGIALAQVTLIPLSTFLASLYTWQITYVVQGFIILLTILIILKYLPSMPVEKPASFKNQLSILTQPRFISGTLLNLLLITAWFCSYSYFADYLNREKHMSEKQISVLLLIFGAMGVLSNYVTGKLLGKNMFWTTLFFITGVLMVPLAFGYTDHSFFNVAIVTGIWGIMYGPCFLIGVGYMISAAPDAKEFANSLQTSFGNLGVSLGTSIGGFFIFKYGISVTPWVGVVFGVLAILAVMWRAYLDKIHFEK</sequence>
<dbReference type="PANTHER" id="PTHR43124:SF3">
    <property type="entry name" value="CHLORAMPHENICOL EFFLUX PUMP RV0191"/>
    <property type="match status" value="1"/>
</dbReference>
<keyword evidence="2" id="KW-1003">Cell membrane</keyword>
<evidence type="ECO:0000313" key="8">
    <source>
        <dbReference type="EMBL" id="MCW3169670.1"/>
    </source>
</evidence>
<evidence type="ECO:0000256" key="2">
    <source>
        <dbReference type="ARBA" id="ARBA00022475"/>
    </source>
</evidence>
<evidence type="ECO:0000256" key="6">
    <source>
        <dbReference type="SAM" id="Phobius"/>
    </source>
</evidence>
<protein>
    <submittedName>
        <fullName evidence="8">MFS transporter</fullName>
    </submittedName>
</protein>
<evidence type="ECO:0000256" key="5">
    <source>
        <dbReference type="ARBA" id="ARBA00023136"/>
    </source>
</evidence>
<feature type="transmembrane region" description="Helical" evidence="6">
    <location>
        <begin position="267"/>
        <end position="286"/>
    </location>
</feature>
<reference evidence="8" key="1">
    <citation type="submission" date="2022-10" db="EMBL/GenBank/DDBJ databases">
        <title>Chryseobacterium babae sp. nov. isolated from the gut of the beetle Oryctes rhinoceros, and Chryseobacterium kimseyorum sp. nov., isolated from a stick insect rearing cage.</title>
        <authorList>
            <person name="Shelomi M."/>
            <person name="Han C.-J."/>
            <person name="Chen W.-M."/>
            <person name="Chen H.-K."/>
            <person name="Liaw S.-J."/>
            <person name="Muhle E."/>
            <person name="Clermont D."/>
        </authorList>
    </citation>
    <scope>NUCLEOTIDE SEQUENCE</scope>
    <source>
        <strain evidence="8">09-1422</strain>
    </source>
</reference>
<dbReference type="Pfam" id="PF07690">
    <property type="entry name" value="MFS_1"/>
    <property type="match status" value="1"/>
</dbReference>
<feature type="transmembrane region" description="Helical" evidence="6">
    <location>
        <begin position="47"/>
        <end position="67"/>
    </location>
</feature>
<feature type="transmembrane region" description="Helical" evidence="6">
    <location>
        <begin position="205"/>
        <end position="227"/>
    </location>
</feature>
<evidence type="ECO:0000256" key="3">
    <source>
        <dbReference type="ARBA" id="ARBA00022692"/>
    </source>
</evidence>
<dbReference type="RefSeq" id="WP_264750850.1">
    <property type="nucleotide sequence ID" value="NZ_JAPDHW010000009.1"/>
</dbReference>
<comment type="subcellular location">
    <subcellularLocation>
        <location evidence="1">Cell membrane</location>
        <topology evidence="1">Multi-pass membrane protein</topology>
    </subcellularLocation>
</comment>
<accession>A0ABT3I162</accession>
<feature type="transmembrane region" description="Helical" evidence="6">
    <location>
        <begin position="74"/>
        <end position="92"/>
    </location>
</feature>
<feature type="domain" description="Major facilitator superfamily (MFS) profile" evidence="7">
    <location>
        <begin position="1"/>
        <end position="386"/>
    </location>
</feature>
<evidence type="ECO:0000256" key="4">
    <source>
        <dbReference type="ARBA" id="ARBA00022989"/>
    </source>
</evidence>
<keyword evidence="3 6" id="KW-0812">Transmembrane</keyword>
<dbReference type="SUPFAM" id="SSF103473">
    <property type="entry name" value="MFS general substrate transporter"/>
    <property type="match status" value="1"/>
</dbReference>
<evidence type="ECO:0000256" key="1">
    <source>
        <dbReference type="ARBA" id="ARBA00004651"/>
    </source>
</evidence>
<dbReference type="EMBL" id="JAPDHW010000009">
    <property type="protein sequence ID" value="MCW3169670.1"/>
    <property type="molecule type" value="Genomic_DNA"/>
</dbReference>
<keyword evidence="5 6" id="KW-0472">Membrane</keyword>
<proteinExistence type="predicted"/>
<evidence type="ECO:0000259" key="7">
    <source>
        <dbReference type="PROSITE" id="PS50850"/>
    </source>
</evidence>
<feature type="transmembrane region" description="Helical" evidence="6">
    <location>
        <begin position="165"/>
        <end position="184"/>
    </location>
</feature>
<evidence type="ECO:0000313" key="9">
    <source>
        <dbReference type="Proteomes" id="UP001163731"/>
    </source>
</evidence>
<dbReference type="CDD" id="cd17324">
    <property type="entry name" value="MFS_NepI_like"/>
    <property type="match status" value="1"/>
</dbReference>
<dbReference type="InterPro" id="IPR011701">
    <property type="entry name" value="MFS"/>
</dbReference>
<dbReference type="InterPro" id="IPR050189">
    <property type="entry name" value="MFS_Efflux_Transporters"/>
</dbReference>
<organism evidence="8 9">
    <name type="scientific">Chryseobacterium kimseyorum</name>
    <dbReference type="NCBI Taxonomy" id="2984028"/>
    <lineage>
        <taxon>Bacteria</taxon>
        <taxon>Pseudomonadati</taxon>
        <taxon>Bacteroidota</taxon>
        <taxon>Flavobacteriia</taxon>
        <taxon>Flavobacteriales</taxon>
        <taxon>Weeksellaceae</taxon>
        <taxon>Chryseobacterium group</taxon>
        <taxon>Chryseobacterium</taxon>
    </lineage>
</organism>
<comment type="caution">
    <text evidence="8">The sequence shown here is derived from an EMBL/GenBank/DDBJ whole genome shotgun (WGS) entry which is preliminary data.</text>
</comment>
<feature type="transmembrane region" description="Helical" evidence="6">
    <location>
        <begin position="133"/>
        <end position="159"/>
    </location>
</feature>
<dbReference type="InterPro" id="IPR020846">
    <property type="entry name" value="MFS_dom"/>
</dbReference>
<dbReference type="PROSITE" id="PS50850">
    <property type="entry name" value="MFS"/>
    <property type="match status" value="1"/>
</dbReference>
<name>A0ABT3I162_9FLAO</name>
<dbReference type="PANTHER" id="PTHR43124">
    <property type="entry name" value="PURINE EFFLUX PUMP PBUE"/>
    <property type="match status" value="1"/>
</dbReference>
<dbReference type="Gene3D" id="1.20.1250.20">
    <property type="entry name" value="MFS general substrate transporter like domains"/>
    <property type="match status" value="2"/>
</dbReference>
<gene>
    <name evidence="8" type="ORF">OMO38_14180</name>
</gene>
<keyword evidence="4 6" id="KW-1133">Transmembrane helix</keyword>